<evidence type="ECO:0008006" key="4">
    <source>
        <dbReference type="Google" id="ProtNLM"/>
    </source>
</evidence>
<evidence type="ECO:0000256" key="1">
    <source>
        <dbReference type="SAM" id="Phobius"/>
    </source>
</evidence>
<keyword evidence="1" id="KW-0472">Membrane</keyword>
<accession>A0A917CJF6</accession>
<comment type="caution">
    <text evidence="2">The sequence shown here is derived from an EMBL/GenBank/DDBJ whole genome shotgun (WGS) entry which is preliminary data.</text>
</comment>
<proteinExistence type="predicted"/>
<name>A0A917CJF6_9GAMM</name>
<dbReference type="RefSeq" id="WP_188364189.1">
    <property type="nucleotide sequence ID" value="NZ_BAABJF010000032.1"/>
</dbReference>
<dbReference type="Proteomes" id="UP000605253">
    <property type="component" value="Unassembled WGS sequence"/>
</dbReference>
<dbReference type="Pfam" id="PF14333">
    <property type="entry name" value="DUF4389"/>
    <property type="match status" value="1"/>
</dbReference>
<keyword evidence="1" id="KW-0812">Transmembrane</keyword>
<keyword evidence="1" id="KW-1133">Transmembrane helix</keyword>
<dbReference type="EMBL" id="BMEO01000002">
    <property type="protein sequence ID" value="GGF87655.1"/>
    <property type="molecule type" value="Genomic_DNA"/>
</dbReference>
<gene>
    <name evidence="2" type="ORF">GCM10011365_05950</name>
</gene>
<reference evidence="2" key="2">
    <citation type="submission" date="2020-09" db="EMBL/GenBank/DDBJ databases">
        <authorList>
            <person name="Sun Q."/>
            <person name="Zhou Y."/>
        </authorList>
    </citation>
    <scope>NUCLEOTIDE SEQUENCE</scope>
    <source>
        <strain evidence="2">CGMCC 1.12181</strain>
    </source>
</reference>
<evidence type="ECO:0000313" key="2">
    <source>
        <dbReference type="EMBL" id="GGF87655.1"/>
    </source>
</evidence>
<keyword evidence="3" id="KW-1185">Reference proteome</keyword>
<protein>
    <recommendedName>
        <fullName evidence="4">DUF4389 domain-containing protein</fullName>
    </recommendedName>
</protein>
<feature type="transmembrane region" description="Helical" evidence="1">
    <location>
        <begin position="27"/>
        <end position="57"/>
    </location>
</feature>
<dbReference type="InterPro" id="IPR025498">
    <property type="entry name" value="DUF4389"/>
</dbReference>
<dbReference type="AlphaFoldDB" id="A0A917CJF6"/>
<organism evidence="2 3">
    <name type="scientific">Marinicella pacifica</name>
    <dbReference type="NCBI Taxonomy" id="1171543"/>
    <lineage>
        <taxon>Bacteria</taxon>
        <taxon>Pseudomonadati</taxon>
        <taxon>Pseudomonadota</taxon>
        <taxon>Gammaproteobacteria</taxon>
        <taxon>Lysobacterales</taxon>
        <taxon>Marinicellaceae</taxon>
        <taxon>Marinicella</taxon>
    </lineage>
</organism>
<sequence length="105" mass="12290">MTTHELNHDNGVNEEKKRDDKTTLFRFLFTLLFVILGWLSLWVLAAIVLIQFGFLVFDGEKNHRLTQFGGQLVSYQKQLLTYIAMQNDEKPFPFKAWPQNNQGDN</sequence>
<evidence type="ECO:0000313" key="3">
    <source>
        <dbReference type="Proteomes" id="UP000605253"/>
    </source>
</evidence>
<reference evidence="2" key="1">
    <citation type="journal article" date="2014" name="Int. J. Syst. Evol. Microbiol.">
        <title>Complete genome sequence of Corynebacterium casei LMG S-19264T (=DSM 44701T), isolated from a smear-ripened cheese.</title>
        <authorList>
            <consortium name="US DOE Joint Genome Institute (JGI-PGF)"/>
            <person name="Walter F."/>
            <person name="Albersmeier A."/>
            <person name="Kalinowski J."/>
            <person name="Ruckert C."/>
        </authorList>
    </citation>
    <scope>NUCLEOTIDE SEQUENCE</scope>
    <source>
        <strain evidence="2">CGMCC 1.12181</strain>
    </source>
</reference>